<dbReference type="Pfam" id="PF17922">
    <property type="entry name" value="TetR_C_17"/>
    <property type="match status" value="1"/>
</dbReference>
<organism evidence="6 7">
    <name type="scientific">Cytobacillus solani</name>
    <dbReference type="NCBI Taxonomy" id="1637975"/>
    <lineage>
        <taxon>Bacteria</taxon>
        <taxon>Bacillati</taxon>
        <taxon>Bacillota</taxon>
        <taxon>Bacilli</taxon>
        <taxon>Bacillales</taxon>
        <taxon>Bacillaceae</taxon>
        <taxon>Cytobacillus</taxon>
    </lineage>
</organism>
<dbReference type="STRING" id="1637975.AN957_12870"/>
<dbReference type="Proteomes" id="UP000050996">
    <property type="component" value="Unassembled WGS sequence"/>
</dbReference>
<name>A0A0Q3T779_9BACI</name>
<keyword evidence="3" id="KW-0804">Transcription</keyword>
<dbReference type="PANTHER" id="PTHR47506:SF6">
    <property type="entry name" value="HTH-TYPE TRANSCRIPTIONAL REPRESSOR NEMR"/>
    <property type="match status" value="1"/>
</dbReference>
<feature type="domain" description="HTH tetR-type" evidence="5">
    <location>
        <begin position="10"/>
        <end position="70"/>
    </location>
</feature>
<dbReference type="SUPFAM" id="SSF46689">
    <property type="entry name" value="Homeodomain-like"/>
    <property type="match status" value="1"/>
</dbReference>
<protein>
    <recommendedName>
        <fullName evidence="5">HTH tetR-type domain-containing protein</fullName>
    </recommendedName>
</protein>
<sequence length="197" mass="22815">MPKVTEAYRRKKQLEIAHAAKKVFETKGYTDTSMNDIMLEANIARGTLYSYFDSIEQVFLEVLAIVDNHSFTFIEEVCNMKFVDQLNTLIYKEVVDLLRQPSLVQARAEYFFSLEDTTFFEQRHKRVIEGITNFLQQGVESGEFAPQKDVRSIAHFMLSFVDGLMLNTSQLGETSNFVYDQLEVFHSSLYYLLGVEN</sequence>
<dbReference type="InterPro" id="IPR041612">
    <property type="entry name" value="YfiR_C"/>
</dbReference>
<evidence type="ECO:0000256" key="1">
    <source>
        <dbReference type="ARBA" id="ARBA00023015"/>
    </source>
</evidence>
<dbReference type="Gene3D" id="1.10.357.10">
    <property type="entry name" value="Tetracycline Repressor, domain 2"/>
    <property type="match status" value="1"/>
</dbReference>
<dbReference type="PANTHER" id="PTHR47506">
    <property type="entry name" value="TRANSCRIPTIONAL REGULATORY PROTEIN"/>
    <property type="match status" value="1"/>
</dbReference>
<dbReference type="PROSITE" id="PS50977">
    <property type="entry name" value="HTH_TETR_2"/>
    <property type="match status" value="1"/>
</dbReference>
<dbReference type="SUPFAM" id="SSF48498">
    <property type="entry name" value="Tetracyclin repressor-like, C-terminal domain"/>
    <property type="match status" value="1"/>
</dbReference>
<feature type="DNA-binding region" description="H-T-H motif" evidence="4">
    <location>
        <begin position="33"/>
        <end position="52"/>
    </location>
</feature>
<evidence type="ECO:0000256" key="2">
    <source>
        <dbReference type="ARBA" id="ARBA00023125"/>
    </source>
</evidence>
<reference evidence="6 7" key="1">
    <citation type="submission" date="2015-09" db="EMBL/GenBank/DDBJ databases">
        <title>Genome sequencing project for genomic taxonomy and phylogenomics of Bacillus-like bacteria.</title>
        <authorList>
            <person name="Liu B."/>
            <person name="Wang J."/>
            <person name="Zhu Y."/>
            <person name="Liu G."/>
            <person name="Chen Q."/>
            <person name="Chen Z."/>
            <person name="Lan J."/>
            <person name="Che J."/>
            <person name="Ge C."/>
            <person name="Shi H."/>
            <person name="Pan Z."/>
            <person name="Liu X."/>
        </authorList>
    </citation>
    <scope>NUCLEOTIDE SEQUENCE [LARGE SCALE GENOMIC DNA]</scope>
    <source>
        <strain evidence="6 7">FJAT-18043</strain>
    </source>
</reference>
<dbReference type="PRINTS" id="PR00455">
    <property type="entry name" value="HTHTETR"/>
</dbReference>
<dbReference type="InterPro" id="IPR036271">
    <property type="entry name" value="Tet_transcr_reg_TetR-rel_C_sf"/>
</dbReference>
<dbReference type="InterPro" id="IPR001647">
    <property type="entry name" value="HTH_TetR"/>
</dbReference>
<gene>
    <name evidence="6" type="ORF">AN957_12870</name>
</gene>
<evidence type="ECO:0000313" key="6">
    <source>
        <dbReference type="EMBL" id="KQL19373.1"/>
    </source>
</evidence>
<comment type="caution">
    <text evidence="6">The sequence shown here is derived from an EMBL/GenBank/DDBJ whole genome shotgun (WGS) entry which is preliminary data.</text>
</comment>
<keyword evidence="1" id="KW-0805">Transcription regulation</keyword>
<dbReference type="AlphaFoldDB" id="A0A0Q3T779"/>
<accession>A0A0Q3T779</accession>
<keyword evidence="2 4" id="KW-0238">DNA-binding</keyword>
<dbReference type="EMBL" id="LJIX01000006">
    <property type="protein sequence ID" value="KQL19373.1"/>
    <property type="molecule type" value="Genomic_DNA"/>
</dbReference>
<dbReference type="RefSeq" id="WP_053475900.1">
    <property type="nucleotide sequence ID" value="NZ_CP085712.1"/>
</dbReference>
<evidence type="ECO:0000313" key="7">
    <source>
        <dbReference type="Proteomes" id="UP000050996"/>
    </source>
</evidence>
<dbReference type="GO" id="GO:0003677">
    <property type="term" value="F:DNA binding"/>
    <property type="evidence" value="ECO:0007669"/>
    <property type="project" value="UniProtKB-UniRule"/>
</dbReference>
<dbReference type="InterPro" id="IPR009057">
    <property type="entry name" value="Homeodomain-like_sf"/>
</dbReference>
<evidence type="ECO:0000256" key="3">
    <source>
        <dbReference type="ARBA" id="ARBA00023163"/>
    </source>
</evidence>
<evidence type="ECO:0000256" key="4">
    <source>
        <dbReference type="PROSITE-ProRule" id="PRU00335"/>
    </source>
</evidence>
<dbReference type="Pfam" id="PF00440">
    <property type="entry name" value="TetR_N"/>
    <property type="match status" value="1"/>
</dbReference>
<evidence type="ECO:0000259" key="5">
    <source>
        <dbReference type="PROSITE" id="PS50977"/>
    </source>
</evidence>
<dbReference type="PATRIC" id="fig|1637975.4.peg.2414"/>
<keyword evidence="7" id="KW-1185">Reference proteome</keyword>
<dbReference type="Gene3D" id="1.10.10.60">
    <property type="entry name" value="Homeodomain-like"/>
    <property type="match status" value="1"/>
</dbReference>
<proteinExistence type="predicted"/>